<reference evidence="2 3" key="1">
    <citation type="submission" date="2019-02" db="EMBL/GenBank/DDBJ databases">
        <authorList>
            <person name="Li Y."/>
        </authorList>
    </citation>
    <scope>NUCLEOTIDE SEQUENCE [LARGE SCALE GENOMIC DNA]</scope>
    <source>
        <strain evidence="2 3">3-7</strain>
    </source>
</reference>
<dbReference type="OrthoDB" id="5957911at2"/>
<name>A0A4Q6Y6M6_9SPHN</name>
<proteinExistence type="predicted"/>
<gene>
    <name evidence="2" type="ORF">EWE75_07135</name>
</gene>
<evidence type="ECO:0000313" key="2">
    <source>
        <dbReference type="EMBL" id="RZF65137.1"/>
    </source>
</evidence>
<feature type="compositionally biased region" description="Low complexity" evidence="1">
    <location>
        <begin position="82"/>
        <end position="97"/>
    </location>
</feature>
<protein>
    <submittedName>
        <fullName evidence="2">Uncharacterized protein</fullName>
    </submittedName>
</protein>
<dbReference type="AlphaFoldDB" id="A0A4Q6Y6M6"/>
<sequence>MTINTGINLSNLAAAPATGRSFAKTDESSNNWFEAFANAWGQALDKQAAVIEQQSGGISDGGDNPSEITKLTAESMKMSFLSESSHSSIESVSKSLETMARKS</sequence>
<accession>A0A4Q6Y6M6</accession>
<dbReference type="RefSeq" id="WP_130155970.1">
    <property type="nucleotide sequence ID" value="NZ_SGIS01000008.1"/>
</dbReference>
<dbReference type="EMBL" id="SGIS01000008">
    <property type="protein sequence ID" value="RZF65137.1"/>
    <property type="molecule type" value="Genomic_DNA"/>
</dbReference>
<organism evidence="2 3">
    <name type="scientific">Sphingomonas populi</name>
    <dbReference type="NCBI Taxonomy" id="2484750"/>
    <lineage>
        <taxon>Bacteria</taxon>
        <taxon>Pseudomonadati</taxon>
        <taxon>Pseudomonadota</taxon>
        <taxon>Alphaproteobacteria</taxon>
        <taxon>Sphingomonadales</taxon>
        <taxon>Sphingomonadaceae</taxon>
        <taxon>Sphingomonas</taxon>
    </lineage>
</organism>
<evidence type="ECO:0000256" key="1">
    <source>
        <dbReference type="SAM" id="MobiDB-lite"/>
    </source>
</evidence>
<evidence type="ECO:0000313" key="3">
    <source>
        <dbReference type="Proteomes" id="UP000292085"/>
    </source>
</evidence>
<feature type="region of interest" description="Disordered" evidence="1">
    <location>
        <begin position="82"/>
        <end position="103"/>
    </location>
</feature>
<keyword evidence="3" id="KW-1185">Reference proteome</keyword>
<dbReference type="Proteomes" id="UP000292085">
    <property type="component" value="Unassembled WGS sequence"/>
</dbReference>
<comment type="caution">
    <text evidence="2">The sequence shown here is derived from an EMBL/GenBank/DDBJ whole genome shotgun (WGS) entry which is preliminary data.</text>
</comment>